<dbReference type="GO" id="GO:0000922">
    <property type="term" value="C:spindle pole"/>
    <property type="evidence" value="ECO:0007669"/>
    <property type="project" value="InterPro"/>
</dbReference>
<evidence type="ECO:0000256" key="6">
    <source>
        <dbReference type="RuleBase" id="RU363050"/>
    </source>
</evidence>
<accession>A0AAV5A9Z2</accession>
<evidence type="ECO:0000259" key="7">
    <source>
        <dbReference type="Pfam" id="PF04130"/>
    </source>
</evidence>
<comment type="caution">
    <text evidence="9">The sequence shown here is derived from an EMBL/GenBank/DDBJ whole genome shotgun (WGS) entry which is preliminary data.</text>
</comment>
<dbReference type="GO" id="GO:0000278">
    <property type="term" value="P:mitotic cell cycle"/>
    <property type="evidence" value="ECO:0007669"/>
    <property type="project" value="TreeGrafter"/>
</dbReference>
<dbReference type="GO" id="GO:0043015">
    <property type="term" value="F:gamma-tubulin binding"/>
    <property type="evidence" value="ECO:0007669"/>
    <property type="project" value="InterPro"/>
</dbReference>
<dbReference type="Pfam" id="PF04130">
    <property type="entry name" value="GCP_C_terminal"/>
    <property type="match status" value="1"/>
</dbReference>
<evidence type="ECO:0000313" key="9">
    <source>
        <dbReference type="EMBL" id="GJJ09549.1"/>
    </source>
</evidence>
<keyword evidence="10" id="KW-1185">Reference proteome</keyword>
<protein>
    <recommendedName>
        <fullName evidence="6">Spindle pole body component</fullName>
    </recommendedName>
</protein>
<reference evidence="9" key="1">
    <citation type="submission" date="2021-10" db="EMBL/GenBank/DDBJ databases">
        <title>De novo Genome Assembly of Clathrus columnatus (Basidiomycota, Fungi) Using Illumina and Nanopore Sequence Data.</title>
        <authorList>
            <person name="Ogiso-Tanaka E."/>
            <person name="Itagaki H."/>
            <person name="Hosoya T."/>
            <person name="Hosaka K."/>
        </authorList>
    </citation>
    <scope>NUCLEOTIDE SEQUENCE</scope>
    <source>
        <strain evidence="9">MO-923</strain>
    </source>
</reference>
<dbReference type="InterPro" id="IPR007259">
    <property type="entry name" value="GCP"/>
</dbReference>
<comment type="similarity">
    <text evidence="2 6">Belongs to the TUBGCP family.</text>
</comment>
<organism evidence="9 10">
    <name type="scientific">Clathrus columnatus</name>
    <dbReference type="NCBI Taxonomy" id="1419009"/>
    <lineage>
        <taxon>Eukaryota</taxon>
        <taxon>Fungi</taxon>
        <taxon>Dikarya</taxon>
        <taxon>Basidiomycota</taxon>
        <taxon>Agaricomycotina</taxon>
        <taxon>Agaricomycetes</taxon>
        <taxon>Phallomycetidae</taxon>
        <taxon>Phallales</taxon>
        <taxon>Clathraceae</taxon>
        <taxon>Clathrus</taxon>
    </lineage>
</organism>
<evidence type="ECO:0000256" key="4">
    <source>
        <dbReference type="ARBA" id="ARBA00022701"/>
    </source>
</evidence>
<sequence length="722" mass="81948">MIAELLLVLIGHDSSIFQNSKINPAFAQLLHPGEQHVLESLAELAVRYQKIRSFCQSYPTNNNNRYVAVVCSTILFILTTEYESLVVETEAKILKGDIAYVSRGASIAVSSIRAIFSEWDAPMKALELFIDRLEQKPSWPPGPLIDLIMDRTDSGIQTVSNIFSKIFLAIQKLWSSDLTAFLVYGTVSDNLPLIIEKSPSVFVFQEASMPCCVSEHIKSSIIHIGRSVTAVKRVPNAKQIPRDMSMEHTKLIGNLSLQDIHQFEDGINQIKNTISEWLWINILTKEDVEETLESLANYFLMRNGEFGVSLIREFERLKLSRLISRPVTQQSQVIREQDLHRAVLRASLGTSAQHDPTFSRLRFILPSGPLRPLLPTLLPSKSQTSQRTSMDDMLIGTQLVLSYLLPWPLDLFLTSSALSSYNGLFAYLSTLRKTHIRILETWVSLSNSQRARRRWTGTGEGGTEEDQPLRNSLARRAWGCARTMNWFLEILMEYTWSDVIDEEYSSLKTQLTKFRSVNNRNRESTESNSVHDHVTIGQLDFNTLRVLHNIYLGNLLNNSLVGQPILMTTLRNVFETCELFIAQVERWGGDVLPPLLSEGRLGDLKGIGDMVIERWEIVKEINEKLIDELEMFYEQLLALISQPFTIAGDASMRSFLNVTSLTLQSFVRTKGLKGEFSNSSEETRRHVERLLLRLDFNGKFSNLRGKETSKTQDILKEGGILS</sequence>
<dbReference type="AlphaFoldDB" id="A0AAV5A9Z2"/>
<dbReference type="Gene3D" id="1.20.120.1900">
    <property type="entry name" value="Gamma-tubulin complex, C-terminal domain"/>
    <property type="match status" value="1"/>
</dbReference>
<feature type="domain" description="Gamma tubulin complex component C-terminal" evidence="7">
    <location>
        <begin position="291"/>
        <end position="698"/>
    </location>
</feature>
<comment type="subcellular location">
    <subcellularLocation>
        <location evidence="1 6">Cytoplasm</location>
        <location evidence="1 6">Cytoskeleton</location>
        <location evidence="1 6">Microtubule organizing center</location>
    </subcellularLocation>
</comment>
<dbReference type="PANTHER" id="PTHR19302:SF27">
    <property type="entry name" value="GAMMA-TUBULIN COMPLEX COMPONENT 4"/>
    <property type="match status" value="1"/>
</dbReference>
<dbReference type="GO" id="GO:0000930">
    <property type="term" value="C:gamma-tubulin complex"/>
    <property type="evidence" value="ECO:0007669"/>
    <property type="project" value="TreeGrafter"/>
</dbReference>
<evidence type="ECO:0000313" key="10">
    <source>
        <dbReference type="Proteomes" id="UP001050691"/>
    </source>
</evidence>
<keyword evidence="5 6" id="KW-0206">Cytoskeleton</keyword>
<evidence type="ECO:0000259" key="8">
    <source>
        <dbReference type="Pfam" id="PF17681"/>
    </source>
</evidence>
<proteinExistence type="inferred from homology"/>
<dbReference type="InterPro" id="IPR041470">
    <property type="entry name" value="GCP_N"/>
</dbReference>
<dbReference type="InterPro" id="IPR042241">
    <property type="entry name" value="GCP_C_sf"/>
</dbReference>
<dbReference type="InterPro" id="IPR040457">
    <property type="entry name" value="GCP_C"/>
</dbReference>
<dbReference type="GO" id="GO:0051011">
    <property type="term" value="F:microtubule minus-end binding"/>
    <property type="evidence" value="ECO:0007669"/>
    <property type="project" value="TreeGrafter"/>
</dbReference>
<evidence type="ECO:0000256" key="3">
    <source>
        <dbReference type="ARBA" id="ARBA00022490"/>
    </source>
</evidence>
<gene>
    <name evidence="9" type="ORF">Clacol_003772</name>
</gene>
<dbReference type="EMBL" id="BPWL01000004">
    <property type="protein sequence ID" value="GJJ09549.1"/>
    <property type="molecule type" value="Genomic_DNA"/>
</dbReference>
<dbReference type="GO" id="GO:0005874">
    <property type="term" value="C:microtubule"/>
    <property type="evidence" value="ECO:0007669"/>
    <property type="project" value="UniProtKB-KW"/>
</dbReference>
<dbReference type="GO" id="GO:0005816">
    <property type="term" value="C:spindle pole body"/>
    <property type="evidence" value="ECO:0007669"/>
    <property type="project" value="UniProtKB-ARBA"/>
</dbReference>
<dbReference type="GO" id="GO:0051321">
    <property type="term" value="P:meiotic cell cycle"/>
    <property type="evidence" value="ECO:0007669"/>
    <property type="project" value="TreeGrafter"/>
</dbReference>
<dbReference type="GO" id="GO:0007020">
    <property type="term" value="P:microtubule nucleation"/>
    <property type="evidence" value="ECO:0007669"/>
    <property type="project" value="InterPro"/>
</dbReference>
<dbReference type="GO" id="GO:0031122">
    <property type="term" value="P:cytoplasmic microtubule organization"/>
    <property type="evidence" value="ECO:0007669"/>
    <property type="project" value="TreeGrafter"/>
</dbReference>
<evidence type="ECO:0000256" key="2">
    <source>
        <dbReference type="ARBA" id="ARBA00010337"/>
    </source>
</evidence>
<evidence type="ECO:0000256" key="1">
    <source>
        <dbReference type="ARBA" id="ARBA00004267"/>
    </source>
</evidence>
<keyword evidence="3 6" id="KW-0963">Cytoplasm</keyword>
<name>A0AAV5A9Z2_9AGAM</name>
<feature type="domain" description="Gamma tubulin complex component protein N-terminal" evidence="8">
    <location>
        <begin position="2"/>
        <end position="282"/>
    </location>
</feature>
<dbReference type="Pfam" id="PF17681">
    <property type="entry name" value="GCP_N_terminal"/>
    <property type="match status" value="1"/>
</dbReference>
<dbReference type="Proteomes" id="UP001050691">
    <property type="component" value="Unassembled WGS sequence"/>
</dbReference>
<evidence type="ECO:0000256" key="5">
    <source>
        <dbReference type="ARBA" id="ARBA00023212"/>
    </source>
</evidence>
<keyword evidence="4 6" id="KW-0493">Microtubule</keyword>
<dbReference type="PANTHER" id="PTHR19302">
    <property type="entry name" value="GAMMA TUBULIN COMPLEX PROTEIN"/>
    <property type="match status" value="1"/>
</dbReference>
<dbReference type="GO" id="GO:0051225">
    <property type="term" value="P:spindle assembly"/>
    <property type="evidence" value="ECO:0007669"/>
    <property type="project" value="TreeGrafter"/>
</dbReference>